<accession>W9Y654</accession>
<feature type="compositionally biased region" description="Polar residues" evidence="1">
    <location>
        <begin position="198"/>
        <end position="216"/>
    </location>
</feature>
<comment type="caution">
    <text evidence="2">The sequence shown here is derived from an EMBL/GenBank/DDBJ whole genome shotgun (WGS) entry which is preliminary data.</text>
</comment>
<proteinExistence type="predicted"/>
<dbReference type="OrthoDB" id="4142615at2759"/>
<name>W9Y654_9EURO</name>
<dbReference type="Proteomes" id="UP000019484">
    <property type="component" value="Unassembled WGS sequence"/>
</dbReference>
<keyword evidence="3" id="KW-1185">Reference proteome</keyword>
<organism evidence="2 3">
    <name type="scientific">Capronia coronata CBS 617.96</name>
    <dbReference type="NCBI Taxonomy" id="1182541"/>
    <lineage>
        <taxon>Eukaryota</taxon>
        <taxon>Fungi</taxon>
        <taxon>Dikarya</taxon>
        <taxon>Ascomycota</taxon>
        <taxon>Pezizomycotina</taxon>
        <taxon>Eurotiomycetes</taxon>
        <taxon>Chaetothyriomycetidae</taxon>
        <taxon>Chaetothyriales</taxon>
        <taxon>Herpotrichiellaceae</taxon>
        <taxon>Capronia</taxon>
    </lineage>
</organism>
<gene>
    <name evidence="2" type="ORF">A1O1_04940</name>
</gene>
<feature type="region of interest" description="Disordered" evidence="1">
    <location>
        <begin position="185"/>
        <end position="234"/>
    </location>
</feature>
<protein>
    <recommendedName>
        <fullName evidence="4">C3H1-type domain-containing protein</fullName>
    </recommendedName>
</protein>
<dbReference type="STRING" id="1182541.W9Y654"/>
<dbReference type="AlphaFoldDB" id="W9Y654"/>
<reference evidence="2 3" key="1">
    <citation type="submission" date="2013-03" db="EMBL/GenBank/DDBJ databases">
        <title>The Genome Sequence of Capronia coronata CBS 617.96.</title>
        <authorList>
            <consortium name="The Broad Institute Genomics Platform"/>
            <person name="Cuomo C."/>
            <person name="de Hoog S."/>
            <person name="Gorbushina A."/>
            <person name="Walker B."/>
            <person name="Young S.K."/>
            <person name="Zeng Q."/>
            <person name="Gargeya S."/>
            <person name="Fitzgerald M."/>
            <person name="Haas B."/>
            <person name="Abouelleil A."/>
            <person name="Allen A.W."/>
            <person name="Alvarado L."/>
            <person name="Arachchi H.M."/>
            <person name="Berlin A.M."/>
            <person name="Chapman S.B."/>
            <person name="Gainer-Dewar J."/>
            <person name="Goldberg J."/>
            <person name="Griggs A."/>
            <person name="Gujja S."/>
            <person name="Hansen M."/>
            <person name="Howarth C."/>
            <person name="Imamovic A."/>
            <person name="Ireland A."/>
            <person name="Larimer J."/>
            <person name="McCowan C."/>
            <person name="Murphy C."/>
            <person name="Pearson M."/>
            <person name="Poon T.W."/>
            <person name="Priest M."/>
            <person name="Roberts A."/>
            <person name="Saif S."/>
            <person name="Shea T."/>
            <person name="Sisk P."/>
            <person name="Sykes S."/>
            <person name="Wortman J."/>
            <person name="Nusbaum C."/>
            <person name="Birren B."/>
        </authorList>
    </citation>
    <scope>NUCLEOTIDE SEQUENCE [LARGE SCALE GENOMIC DNA]</scope>
    <source>
        <strain evidence="2 3">CBS 617.96</strain>
    </source>
</reference>
<dbReference type="RefSeq" id="XP_007724019.1">
    <property type="nucleotide sequence ID" value="XM_007725829.1"/>
</dbReference>
<dbReference type="eggNOG" id="ENOG502T4X7">
    <property type="taxonomic scope" value="Eukaryota"/>
</dbReference>
<dbReference type="EMBL" id="AMWN01000004">
    <property type="protein sequence ID" value="EXJ88013.1"/>
    <property type="molecule type" value="Genomic_DNA"/>
</dbReference>
<dbReference type="GeneID" id="19159818"/>
<dbReference type="HOGENOM" id="CLU_801671_0_0_1"/>
<evidence type="ECO:0000313" key="3">
    <source>
        <dbReference type="Proteomes" id="UP000019484"/>
    </source>
</evidence>
<evidence type="ECO:0008006" key="4">
    <source>
        <dbReference type="Google" id="ProtNLM"/>
    </source>
</evidence>
<evidence type="ECO:0000256" key="1">
    <source>
        <dbReference type="SAM" id="MobiDB-lite"/>
    </source>
</evidence>
<sequence length="346" mass="38206">MVCSYAHWDTGRLASHFQQRGTCMAWKVLGYCGRGGGCWYEHRLTGVTGLYQGTIELTGSELQIADAASKAGFDTFRHEALFELIWAVKRIALRSGSCQFKSLPMPRDLIYPDRYRPNRVGDNTNTKRKRKAMAKKQAASSLIELKFHPIPPLMRKRTVKSRLEEGDLIELSYSDNEITMDFGDTTAGGGGEPKRQKVSGSQNCQNIAAPVSTQSNNRRKGISSAATGSNAVPLVGGKRSNAKALRDPPTSIAPVARALTVEGEISKQLLLVKTNLEDARKNMNNCQATMKALFDVHQEKFDDDETMAALRKLSECMNKVFDGGKEGACEIDKVVAWLSDRKDNIL</sequence>
<evidence type="ECO:0000313" key="2">
    <source>
        <dbReference type="EMBL" id="EXJ88013.1"/>
    </source>
</evidence>